<dbReference type="Proteomes" id="UP000650477">
    <property type="component" value="Unassembled WGS sequence"/>
</dbReference>
<comment type="caution">
    <text evidence="1">The sequence shown here is derived from an EMBL/GenBank/DDBJ whole genome shotgun (WGS) entry which is preliminary data.</text>
</comment>
<gene>
    <name evidence="1" type="ORF">CYG68_11685</name>
</gene>
<evidence type="ECO:0000313" key="1">
    <source>
        <dbReference type="EMBL" id="MBE8613061.1"/>
    </source>
</evidence>
<name>A0A8I0U7A4_MORMO</name>
<sequence>MIYPDPGFLFTMTDGMVRDMNKLTGMLLLTFALPLTAVAATPGRCDDAAQDINRQNTFIITGAKYYGPVK</sequence>
<reference evidence="1" key="1">
    <citation type="submission" date="2017-12" db="EMBL/GenBank/DDBJ databases">
        <title>Genome sequencing and analysis.</title>
        <authorList>
            <person name="Huang Y.-T."/>
        </authorList>
    </citation>
    <scope>NUCLEOTIDE SEQUENCE</scope>
    <source>
        <strain evidence="1">VGH116</strain>
    </source>
</reference>
<proteinExistence type="predicted"/>
<dbReference type="AlphaFoldDB" id="A0A8I0U7A4"/>
<organism evidence="1 2">
    <name type="scientific">Morganella morganii</name>
    <name type="common">Proteus morganii</name>
    <dbReference type="NCBI Taxonomy" id="582"/>
    <lineage>
        <taxon>Bacteria</taxon>
        <taxon>Pseudomonadati</taxon>
        <taxon>Pseudomonadota</taxon>
        <taxon>Gammaproteobacteria</taxon>
        <taxon>Enterobacterales</taxon>
        <taxon>Morganellaceae</taxon>
        <taxon>Morganella</taxon>
    </lineage>
</organism>
<accession>A0A8I0U7A4</accession>
<protein>
    <submittedName>
        <fullName evidence="1">Uncharacterized protein</fullName>
    </submittedName>
</protein>
<evidence type="ECO:0000313" key="2">
    <source>
        <dbReference type="Proteomes" id="UP000650477"/>
    </source>
</evidence>
<dbReference type="EMBL" id="PKLF01000009">
    <property type="protein sequence ID" value="MBE8613061.1"/>
    <property type="molecule type" value="Genomic_DNA"/>
</dbReference>